<organism evidence="3 4">
    <name type="scientific">Candidatus Merdivivens faecigallinarum</name>
    <dbReference type="NCBI Taxonomy" id="2840871"/>
    <lineage>
        <taxon>Bacteria</taxon>
        <taxon>Pseudomonadati</taxon>
        <taxon>Bacteroidota</taxon>
        <taxon>Bacteroidia</taxon>
        <taxon>Bacteroidales</taxon>
        <taxon>Muribaculaceae</taxon>
        <taxon>Muribaculaceae incertae sedis</taxon>
        <taxon>Candidatus Merdivivens</taxon>
    </lineage>
</organism>
<reference evidence="3" key="1">
    <citation type="submission" date="2020-10" db="EMBL/GenBank/DDBJ databases">
        <authorList>
            <person name="Gilroy R."/>
        </authorList>
    </citation>
    <scope>NUCLEOTIDE SEQUENCE</scope>
    <source>
        <strain evidence="3">B3-2255</strain>
    </source>
</reference>
<sequence>MNKPLKVIIIAIITAVLSCLSAIDRSPSLLPEPERRFAGDTLVCLMDIKSARYEAEDSGFNYALADMLEKDEGCTVHIVNAKRGLNREDSSFLASNGGKYDIIITNSEMDSIAGRNGGLLLVARLSDESIWAAGTDDLHVFRAMSGWIARIKSDGSYEHLYDNFFGKGDAGKISPYDRIVKHFSKRLGWDWKLVSAIIYSESMFINGTSSRKGAIGLMQIKPSTGAAYGIYDLSSPVSNIDAGTRHLRYLERLLEREGIQDSTDLVRFTLAAYNAGEGRIEDCRALASALGKNPDEWENIVEVMPLMSQKEYYSMECVKRGRFNAKETLNYVEKVLSKYEEYRKPDTKAS</sequence>
<feature type="domain" description="Transglycosylase SLT" evidence="2">
    <location>
        <begin position="184"/>
        <end position="290"/>
    </location>
</feature>
<evidence type="ECO:0000313" key="3">
    <source>
        <dbReference type="EMBL" id="MBO8481721.1"/>
    </source>
</evidence>
<dbReference type="PROSITE" id="PS51257">
    <property type="entry name" value="PROKAR_LIPOPROTEIN"/>
    <property type="match status" value="1"/>
</dbReference>
<dbReference type="PANTHER" id="PTHR37423:SF2">
    <property type="entry name" value="MEMBRANE-BOUND LYTIC MUREIN TRANSGLYCOSYLASE C"/>
    <property type="match status" value="1"/>
</dbReference>
<evidence type="ECO:0000313" key="4">
    <source>
        <dbReference type="Proteomes" id="UP000823772"/>
    </source>
</evidence>
<evidence type="ECO:0000256" key="1">
    <source>
        <dbReference type="ARBA" id="ARBA00007734"/>
    </source>
</evidence>
<evidence type="ECO:0000259" key="2">
    <source>
        <dbReference type="Pfam" id="PF01464"/>
    </source>
</evidence>
<dbReference type="Gene3D" id="3.40.190.10">
    <property type="entry name" value="Periplasmic binding protein-like II"/>
    <property type="match status" value="1"/>
</dbReference>
<dbReference type="PANTHER" id="PTHR37423">
    <property type="entry name" value="SOLUBLE LYTIC MUREIN TRANSGLYCOSYLASE-RELATED"/>
    <property type="match status" value="1"/>
</dbReference>
<comment type="similarity">
    <text evidence="1">Belongs to the transglycosylase Slt family.</text>
</comment>
<dbReference type="SUPFAM" id="SSF53955">
    <property type="entry name" value="Lysozyme-like"/>
    <property type="match status" value="1"/>
</dbReference>
<proteinExistence type="inferred from homology"/>
<dbReference type="InterPro" id="IPR008258">
    <property type="entry name" value="Transglycosylase_SLT_dom_1"/>
</dbReference>
<protein>
    <submittedName>
        <fullName evidence="3">Transglycosylase SLT domain-containing protein</fullName>
    </submittedName>
</protein>
<dbReference type="Proteomes" id="UP000823772">
    <property type="component" value="Unassembled WGS sequence"/>
</dbReference>
<gene>
    <name evidence="3" type="ORF">IAC87_04145</name>
</gene>
<name>A0A9D9J126_9BACT</name>
<comment type="caution">
    <text evidence="3">The sequence shown here is derived from an EMBL/GenBank/DDBJ whole genome shotgun (WGS) entry which is preliminary data.</text>
</comment>
<accession>A0A9D9J126</accession>
<dbReference type="Gene3D" id="1.10.530.10">
    <property type="match status" value="1"/>
</dbReference>
<dbReference type="AlphaFoldDB" id="A0A9D9J126"/>
<reference evidence="3" key="2">
    <citation type="journal article" date="2021" name="PeerJ">
        <title>Extensive microbial diversity within the chicken gut microbiome revealed by metagenomics and culture.</title>
        <authorList>
            <person name="Gilroy R."/>
            <person name="Ravi A."/>
            <person name="Getino M."/>
            <person name="Pursley I."/>
            <person name="Horton D.L."/>
            <person name="Alikhan N.F."/>
            <person name="Baker D."/>
            <person name="Gharbi K."/>
            <person name="Hall N."/>
            <person name="Watson M."/>
            <person name="Adriaenssens E.M."/>
            <person name="Foster-Nyarko E."/>
            <person name="Jarju S."/>
            <person name="Secka A."/>
            <person name="Antonio M."/>
            <person name="Oren A."/>
            <person name="Chaudhuri R.R."/>
            <person name="La Ragione R."/>
            <person name="Hildebrand F."/>
            <person name="Pallen M.J."/>
        </authorList>
    </citation>
    <scope>NUCLEOTIDE SEQUENCE</scope>
    <source>
        <strain evidence="3">B3-2255</strain>
    </source>
</reference>
<dbReference type="Pfam" id="PF01464">
    <property type="entry name" value="SLT"/>
    <property type="match status" value="1"/>
</dbReference>
<dbReference type="InterPro" id="IPR023346">
    <property type="entry name" value="Lysozyme-like_dom_sf"/>
</dbReference>
<dbReference type="EMBL" id="JADILY010000084">
    <property type="protein sequence ID" value="MBO8481721.1"/>
    <property type="molecule type" value="Genomic_DNA"/>
</dbReference>